<evidence type="ECO:0000256" key="1">
    <source>
        <dbReference type="PIRSR" id="PIRSR607822-1"/>
    </source>
</evidence>
<keyword evidence="1" id="KW-0862">Zinc</keyword>
<protein>
    <recommendedName>
        <fullName evidence="4">Lanthionine synthetase</fullName>
    </recommendedName>
</protein>
<name>A0A511M598_9NOCA</name>
<dbReference type="InterPro" id="IPR007822">
    <property type="entry name" value="LANC-like"/>
</dbReference>
<evidence type="ECO:0000313" key="3">
    <source>
        <dbReference type="Proteomes" id="UP000321424"/>
    </source>
</evidence>
<dbReference type="SUPFAM" id="SSF158745">
    <property type="entry name" value="LanC-like"/>
    <property type="match status" value="1"/>
</dbReference>
<keyword evidence="3" id="KW-1185">Reference proteome</keyword>
<dbReference type="CDD" id="cd04793">
    <property type="entry name" value="LanC"/>
    <property type="match status" value="1"/>
</dbReference>
<keyword evidence="1" id="KW-0479">Metal-binding</keyword>
<evidence type="ECO:0000313" key="2">
    <source>
        <dbReference type="EMBL" id="GEM35801.1"/>
    </source>
</evidence>
<dbReference type="OrthoDB" id="1882482at2"/>
<dbReference type="AlphaFoldDB" id="A0A511M598"/>
<dbReference type="PRINTS" id="PR01950">
    <property type="entry name" value="LANCSUPER"/>
</dbReference>
<dbReference type="GO" id="GO:0046872">
    <property type="term" value="F:metal ion binding"/>
    <property type="evidence" value="ECO:0007669"/>
    <property type="project" value="UniProtKB-KW"/>
</dbReference>
<dbReference type="EMBL" id="BJXA01000001">
    <property type="protein sequence ID" value="GEM35801.1"/>
    <property type="molecule type" value="Genomic_DNA"/>
</dbReference>
<dbReference type="PRINTS" id="PR01955">
    <property type="entry name" value="LANCFRANKIA"/>
</dbReference>
<dbReference type="Pfam" id="PF05147">
    <property type="entry name" value="LANC_like"/>
    <property type="match status" value="1"/>
</dbReference>
<dbReference type="Proteomes" id="UP000321424">
    <property type="component" value="Unassembled WGS sequence"/>
</dbReference>
<dbReference type="SMART" id="SM01260">
    <property type="entry name" value="LANC_like"/>
    <property type="match status" value="1"/>
</dbReference>
<dbReference type="InterPro" id="IPR033889">
    <property type="entry name" value="LanC"/>
</dbReference>
<feature type="binding site" evidence="1">
    <location>
        <position position="345"/>
    </location>
    <ligand>
        <name>Zn(2+)</name>
        <dbReference type="ChEBI" id="CHEBI:29105"/>
    </ligand>
</feature>
<reference evidence="2 3" key="1">
    <citation type="submission" date="2019-07" db="EMBL/GenBank/DDBJ databases">
        <title>Whole genome shotgun sequence of Nocardia ninae NBRC 108245.</title>
        <authorList>
            <person name="Hosoyama A."/>
            <person name="Uohara A."/>
            <person name="Ohji S."/>
            <person name="Ichikawa N."/>
        </authorList>
    </citation>
    <scope>NUCLEOTIDE SEQUENCE [LARGE SCALE GENOMIC DNA]</scope>
    <source>
        <strain evidence="2 3">NBRC 108245</strain>
    </source>
</reference>
<dbReference type="GO" id="GO:0031179">
    <property type="term" value="P:peptide modification"/>
    <property type="evidence" value="ECO:0007669"/>
    <property type="project" value="InterPro"/>
</dbReference>
<sequence>MNAERASTTVDRCQRPWRSVLPADAALSAIAVAMEVGERLRAADSAQRPNNSGRAVLFGQLDRVLPEHEWAADSHACLAAAARTVEQAEHGYLGLFGGLCEVAFAADALSRNGTRYQRLLDGLDEAIAGSAAALGETVARTPAGLPFAAFDAIAGLAGTGAYLLCRKEEPRAGTALRAVLTGLVALCDEKDGLPNWHTPFEAMIPNTPMSRSYPTGVLNCGLAHGIPGPLAVLALAEAAGVSVAGQREAIARVARWLVAHRCDDEWGPNWPTGVALPDATGSTPPAHGPTHNAWCYGSPGVARALWLAGTTLQDNEFTEIAVATMAAVFRRPAAERRIDASSGLCHGVAGLLQITLRFAHDTGDAVFTTAAAALTAQLLAMFDPERRFGYRALAEGGPATDDPSLLDGAAGVALALLAAATDVPPSWDRTLLLA</sequence>
<feature type="binding site" evidence="1">
    <location>
        <position position="295"/>
    </location>
    <ligand>
        <name>Zn(2+)</name>
        <dbReference type="ChEBI" id="CHEBI:29105"/>
    </ligand>
</feature>
<evidence type="ECO:0008006" key="4">
    <source>
        <dbReference type="Google" id="ProtNLM"/>
    </source>
</evidence>
<accession>A0A511M598</accession>
<dbReference type="Gene3D" id="1.50.10.20">
    <property type="match status" value="1"/>
</dbReference>
<comment type="caution">
    <text evidence="2">The sequence shown here is derived from an EMBL/GenBank/DDBJ whole genome shotgun (WGS) entry which is preliminary data.</text>
</comment>
<organism evidence="2 3">
    <name type="scientific">Nocardia ninae NBRC 108245</name>
    <dbReference type="NCBI Taxonomy" id="1210091"/>
    <lineage>
        <taxon>Bacteria</taxon>
        <taxon>Bacillati</taxon>
        <taxon>Actinomycetota</taxon>
        <taxon>Actinomycetes</taxon>
        <taxon>Mycobacteriales</taxon>
        <taxon>Nocardiaceae</taxon>
        <taxon>Nocardia</taxon>
    </lineage>
</organism>
<gene>
    <name evidence="2" type="ORF">NN4_03200</name>
</gene>
<feature type="binding site" evidence="1">
    <location>
        <position position="346"/>
    </location>
    <ligand>
        <name>Zn(2+)</name>
        <dbReference type="ChEBI" id="CHEBI:29105"/>
    </ligand>
</feature>
<proteinExistence type="predicted"/>
<dbReference type="RefSeq" id="WP_147128103.1">
    <property type="nucleotide sequence ID" value="NZ_BJXA01000001.1"/>
</dbReference>